<dbReference type="InterPro" id="IPR046347">
    <property type="entry name" value="bZIP_sf"/>
</dbReference>
<dbReference type="GO" id="GO:0005634">
    <property type="term" value="C:nucleus"/>
    <property type="evidence" value="ECO:0007669"/>
    <property type="project" value="UniProtKB-SubCell"/>
</dbReference>
<keyword evidence="3" id="KW-0238">DNA-binding</keyword>
<reference evidence="9" key="1">
    <citation type="journal article" date="2020" name="Stud. Mycol.">
        <title>101 Dothideomycetes genomes: a test case for predicting lifestyles and emergence of pathogens.</title>
        <authorList>
            <person name="Haridas S."/>
            <person name="Albert R."/>
            <person name="Binder M."/>
            <person name="Bloem J."/>
            <person name="Labutti K."/>
            <person name="Salamov A."/>
            <person name="Andreopoulos B."/>
            <person name="Baker S."/>
            <person name="Barry K."/>
            <person name="Bills G."/>
            <person name="Bluhm B."/>
            <person name="Cannon C."/>
            <person name="Castanera R."/>
            <person name="Culley D."/>
            <person name="Daum C."/>
            <person name="Ezra D."/>
            <person name="Gonzalez J."/>
            <person name="Henrissat B."/>
            <person name="Kuo A."/>
            <person name="Liang C."/>
            <person name="Lipzen A."/>
            <person name="Lutzoni F."/>
            <person name="Magnuson J."/>
            <person name="Mondo S."/>
            <person name="Nolan M."/>
            <person name="Ohm R."/>
            <person name="Pangilinan J."/>
            <person name="Park H.-J."/>
            <person name="Ramirez L."/>
            <person name="Alfaro M."/>
            <person name="Sun H."/>
            <person name="Tritt A."/>
            <person name="Yoshinaga Y."/>
            <person name="Zwiers L.-H."/>
            <person name="Turgeon B."/>
            <person name="Goodwin S."/>
            <person name="Spatafora J."/>
            <person name="Crous P."/>
            <person name="Grigoriev I."/>
        </authorList>
    </citation>
    <scope>NUCLEOTIDE SEQUENCE</scope>
    <source>
        <strain evidence="9">CBS 122368</strain>
    </source>
</reference>
<evidence type="ECO:0000256" key="1">
    <source>
        <dbReference type="ARBA" id="ARBA00004123"/>
    </source>
</evidence>
<dbReference type="GO" id="GO:0003700">
    <property type="term" value="F:DNA-binding transcription factor activity"/>
    <property type="evidence" value="ECO:0007669"/>
    <property type="project" value="InterPro"/>
</dbReference>
<proteinExistence type="predicted"/>
<name>A0A6A6ILY3_9PLEO</name>
<gene>
    <name evidence="9" type="ORF">BU26DRAFT_518106</name>
</gene>
<dbReference type="SMART" id="SM00338">
    <property type="entry name" value="BRLZ"/>
    <property type="match status" value="1"/>
</dbReference>
<evidence type="ECO:0000313" key="10">
    <source>
        <dbReference type="Proteomes" id="UP000800094"/>
    </source>
</evidence>
<evidence type="ECO:0000256" key="2">
    <source>
        <dbReference type="ARBA" id="ARBA00023015"/>
    </source>
</evidence>
<dbReference type="RefSeq" id="XP_033686455.1">
    <property type="nucleotide sequence ID" value="XM_033828734.1"/>
</dbReference>
<feature type="region of interest" description="Disordered" evidence="7">
    <location>
        <begin position="55"/>
        <end position="164"/>
    </location>
</feature>
<dbReference type="EMBL" id="ML987193">
    <property type="protein sequence ID" value="KAF2251451.1"/>
    <property type="molecule type" value="Genomic_DNA"/>
</dbReference>
<keyword evidence="2" id="KW-0805">Transcription regulation</keyword>
<feature type="compositionally biased region" description="Polar residues" evidence="7">
    <location>
        <begin position="107"/>
        <end position="117"/>
    </location>
</feature>
<dbReference type="Gene3D" id="1.20.5.170">
    <property type="match status" value="1"/>
</dbReference>
<sequence>MELDTSGFGDWANDAFVALNNGGITPSSEKWAAFSSNPSFTIPPSLLTQASIERFGQITPPDELSPAENCHDSAREGSIPIEQLRNEALWPEHQLQALQDYHPQLDSPEQSQPQAQERSPKRRRTTREAAANQTPDHPASSQAQPDAANPQPPKRKRGRPKSQPQMVEAYTADGYPFHVSSARQSHLEKNRVAAHKCRQRKKEYINGLEARARDFSTKNKALKENVAMLREEVLELKNEVLRHAGCGFWAVDEYLARCAGDLLGVQAPDGMPGSGSRKLSHTRSPTSALLEPAKQRECSAESLPSQGTTNSPDTDDYGGLELLQDTDEEEEGQRI</sequence>
<protein>
    <recommendedName>
        <fullName evidence="8">BZIP domain-containing protein</fullName>
    </recommendedName>
</protein>
<dbReference type="InterPro" id="IPR002112">
    <property type="entry name" value="Leuzip_Jun"/>
</dbReference>
<dbReference type="GO" id="GO:0003677">
    <property type="term" value="F:DNA binding"/>
    <property type="evidence" value="ECO:0007669"/>
    <property type="project" value="UniProtKB-KW"/>
</dbReference>
<evidence type="ECO:0000256" key="6">
    <source>
        <dbReference type="SAM" id="Coils"/>
    </source>
</evidence>
<feature type="compositionally biased region" description="Low complexity" evidence="7">
    <location>
        <begin position="138"/>
        <end position="149"/>
    </location>
</feature>
<evidence type="ECO:0000313" key="9">
    <source>
        <dbReference type="EMBL" id="KAF2251451.1"/>
    </source>
</evidence>
<keyword evidence="4" id="KW-0804">Transcription</keyword>
<feature type="region of interest" description="Disordered" evidence="7">
    <location>
        <begin position="269"/>
        <end position="335"/>
    </location>
</feature>
<feature type="compositionally biased region" description="Acidic residues" evidence="7">
    <location>
        <begin position="313"/>
        <end position="335"/>
    </location>
</feature>
<organism evidence="9 10">
    <name type="scientific">Trematosphaeria pertusa</name>
    <dbReference type="NCBI Taxonomy" id="390896"/>
    <lineage>
        <taxon>Eukaryota</taxon>
        <taxon>Fungi</taxon>
        <taxon>Dikarya</taxon>
        <taxon>Ascomycota</taxon>
        <taxon>Pezizomycotina</taxon>
        <taxon>Dothideomycetes</taxon>
        <taxon>Pleosporomycetidae</taxon>
        <taxon>Pleosporales</taxon>
        <taxon>Massarineae</taxon>
        <taxon>Trematosphaeriaceae</taxon>
        <taxon>Trematosphaeria</taxon>
    </lineage>
</organism>
<keyword evidence="5" id="KW-0539">Nucleus</keyword>
<evidence type="ECO:0000256" key="7">
    <source>
        <dbReference type="SAM" id="MobiDB-lite"/>
    </source>
</evidence>
<dbReference type="AlphaFoldDB" id="A0A6A6ILY3"/>
<dbReference type="SUPFAM" id="SSF57959">
    <property type="entry name" value="Leucine zipper domain"/>
    <property type="match status" value="1"/>
</dbReference>
<evidence type="ECO:0000256" key="3">
    <source>
        <dbReference type="ARBA" id="ARBA00023125"/>
    </source>
</evidence>
<dbReference type="InterPro" id="IPR051027">
    <property type="entry name" value="bZIP_transcription_factors"/>
</dbReference>
<dbReference type="Pfam" id="PF00170">
    <property type="entry name" value="bZIP_1"/>
    <property type="match status" value="1"/>
</dbReference>
<dbReference type="Proteomes" id="UP000800094">
    <property type="component" value="Unassembled WGS sequence"/>
</dbReference>
<dbReference type="PANTHER" id="PTHR19304">
    <property type="entry name" value="CYCLIC-AMP RESPONSE ELEMENT BINDING PROTEIN"/>
    <property type="match status" value="1"/>
</dbReference>
<dbReference type="OrthoDB" id="295274at2759"/>
<dbReference type="InterPro" id="IPR004827">
    <property type="entry name" value="bZIP"/>
</dbReference>
<feature type="compositionally biased region" description="Polar residues" evidence="7">
    <location>
        <begin position="302"/>
        <end position="312"/>
    </location>
</feature>
<accession>A0A6A6ILY3</accession>
<feature type="domain" description="BZIP" evidence="8">
    <location>
        <begin position="180"/>
        <end position="243"/>
    </location>
</feature>
<keyword evidence="6" id="KW-0175">Coiled coil</keyword>
<dbReference type="CDD" id="cd14687">
    <property type="entry name" value="bZIP_ATF2"/>
    <property type="match status" value="1"/>
</dbReference>
<evidence type="ECO:0000259" key="8">
    <source>
        <dbReference type="PROSITE" id="PS50217"/>
    </source>
</evidence>
<feature type="coiled-coil region" evidence="6">
    <location>
        <begin position="205"/>
        <end position="239"/>
    </location>
</feature>
<keyword evidence="10" id="KW-1185">Reference proteome</keyword>
<evidence type="ECO:0000256" key="5">
    <source>
        <dbReference type="ARBA" id="ARBA00023242"/>
    </source>
</evidence>
<comment type="subcellular location">
    <subcellularLocation>
        <location evidence="1">Nucleus</location>
    </subcellularLocation>
</comment>
<evidence type="ECO:0000256" key="4">
    <source>
        <dbReference type="ARBA" id="ARBA00023163"/>
    </source>
</evidence>
<dbReference type="PROSITE" id="PS50217">
    <property type="entry name" value="BZIP"/>
    <property type="match status" value="1"/>
</dbReference>
<dbReference type="GeneID" id="54582064"/>
<dbReference type="PRINTS" id="PR00043">
    <property type="entry name" value="LEUZIPPRJUN"/>
</dbReference>